<dbReference type="InterPro" id="IPR014755">
    <property type="entry name" value="Cu-Rt/internalin_Ig-like"/>
</dbReference>
<name>A0A3S9P7T1_9BACT</name>
<dbReference type="Proteomes" id="UP000267268">
    <property type="component" value="Chromosome 1"/>
</dbReference>
<keyword evidence="1" id="KW-0732">Signal</keyword>
<evidence type="ECO:0000313" key="2">
    <source>
        <dbReference type="EMBL" id="AZQ64275.1"/>
    </source>
</evidence>
<evidence type="ECO:0008006" key="4">
    <source>
        <dbReference type="Google" id="ProtNLM"/>
    </source>
</evidence>
<dbReference type="Gene3D" id="2.60.40.1220">
    <property type="match status" value="2"/>
</dbReference>
<gene>
    <name evidence="2" type="ORF">EI427_19280</name>
</gene>
<reference evidence="2 3" key="1">
    <citation type="submission" date="2018-12" db="EMBL/GenBank/DDBJ databases">
        <title>Flammeovirga pectinis sp. nov., isolated from the gut of the Korean scallop, Patinopecten yessoensis.</title>
        <authorList>
            <person name="Bae J.-W."/>
            <person name="Jeong Y.-S."/>
            <person name="Kang W."/>
        </authorList>
    </citation>
    <scope>NUCLEOTIDE SEQUENCE [LARGE SCALE GENOMIC DNA]</scope>
    <source>
        <strain evidence="2 3">L12M1</strain>
    </source>
</reference>
<sequence>MYKFLLSGILLYCLSFFTIPLFSQSIIYQDFSQPTNLLGGSTSTGNIPEGWFMQTNDGYFQLNSTSGTGQRTVYALSPHEILINDYPDTLIWEFSFQHNFSVSTNLQKTNYSSFILMSDSLSYLNGNYLSVKVADQIYFLSNDSLIIKAPIQSLNSEWNHLKIIFDGNSEWSVITDFSDSVSIQHEPLSDSFFTGFSSHFTSAARGQHFLYDDFYLDHFLKALDHEVPILEKINFSGDSIIQFIFNEELATNCISDLSIDGIATSIYLNIDTLFCEFPSGLEIDENYNFTINNVCDLSGNNTSITSNFLFEDLIPPVIISINSINAYSFWINFSEEINSLASENIFIKWKEEEISIDNYSFSNNDSSSIFIILSAPLPENEIVELRINDLSDYKNNISTSSFFFEFDTQLPRLIDFTINTSNKITLNFNDELDKIEAIDIFNYALINEEIHPSQVFCNDSSVQLFFDSTFFIEQETYGLSIRNLKDKSGNSLKKKNIYFQYDTIPPLLTSVQYYSDSLLLQFSEPVLQNVVVEVNGRAVDYQKNSCPSDILSINVIDLASIAHIQLFNLEDENGNLTDSISQKIKEEQSIIEIYAFSKNEIIITFTDTVGLENIDLKPLDFSVDQVRKEKNKLFISTTTALESGKLYSIEIDNVIFKVDYQEINVTISSSTHLSTLIFDEKINITPLLITSTELEVQNYKIEENSLYVFFTNPLIKNKGYDLSIVGLENCKGKKLPVLDTILIIDNELPVLSNCVLKSSNSLLIECSEELIKDDVLLPNRYKIEGYNVSKISYLNKQISLVFDRDFEPESELEIEVEKGLRDLAENKSETTLFRLTTPKKIGVGDLVFNELLIDPSPSVGLPNSEAIELKNLSQDTLSLTQLKLLIDNDTFRLEHLSLLPNAFVILVAAKNIDLWSEYDNVIGIENLSILKNEGDTLQLLSLDNNLIVDEVFYSKKTYKDNTKAEGGYTLEKIDPWFNCTSEINWKVTNSLSGGTLGMENSVFAQLEDIEPPFITNIKVINNVSIQILFNEPVFFDSLKSTIQCLINNVDNPVNNSYFVDNSTLNITLNENIPSGVLVNLTVGNFYDCFNNIQFSSTETFFVSPKVNYQQLLITELMTNHSSITALPTSEYIELYNNSDLHLNIGDCVMLLNGVKIELPINSIKPREYLLLTPLEHVDNFLENGINSVGIKSWKNLNNTEGEIVLYNKENEELQRINYTPFYYQDREKAKGGWSLEMIDIQSSCVGKKNWRASEDNRGGTPAEKNSITSFLEDYRAPELIATFAVNDTIYLQFDEDVSPLLSKNSIVKYNDDIIPFNQLEWQGEMVFFMDEKKINSEVEISIENISDCLLNISLIPQKKQLIKSPKEVQLSLSELLFDPSILNEDFVEIYNASSGYINLKDYKIGNINNEGISDFKKLSTKSLFMPPKTWYVFTNSVDNLLNFYPSAISDHIFELKLPTFPNQEGGVVLMNNHNEILERFLYNDKMHQGYLKNIEDVSLERIDYNKEASLEDNWTSAIESVGFATPTKKNSRNNKGTAHANNFGGLIVNTTLITTNGDGIDDYLLIENNNEFPLRIFRLEVYNVRGQLITSLRTNFEIGMGDVVRWDGKTTSGERVYGKFLLLLLAENRQHRIEKFTKVISVATWN</sequence>
<dbReference type="EMBL" id="CP034562">
    <property type="protein sequence ID" value="AZQ64275.1"/>
    <property type="molecule type" value="Genomic_DNA"/>
</dbReference>
<evidence type="ECO:0000313" key="3">
    <source>
        <dbReference type="Proteomes" id="UP000267268"/>
    </source>
</evidence>
<organism evidence="2 3">
    <name type="scientific">Flammeovirga pectinis</name>
    <dbReference type="NCBI Taxonomy" id="2494373"/>
    <lineage>
        <taxon>Bacteria</taxon>
        <taxon>Pseudomonadati</taxon>
        <taxon>Bacteroidota</taxon>
        <taxon>Cytophagia</taxon>
        <taxon>Cytophagales</taxon>
        <taxon>Flammeovirgaceae</taxon>
        <taxon>Flammeovirga</taxon>
    </lineage>
</organism>
<keyword evidence="3" id="KW-1185">Reference proteome</keyword>
<dbReference type="OrthoDB" id="9758406at2"/>
<proteinExistence type="predicted"/>
<dbReference type="KEGG" id="fll:EI427_19280"/>
<protein>
    <recommendedName>
        <fullName evidence="4">LTD domain-containing protein</fullName>
    </recommendedName>
</protein>
<evidence type="ECO:0000256" key="1">
    <source>
        <dbReference type="ARBA" id="ARBA00022729"/>
    </source>
</evidence>
<accession>A0A3S9P7T1</accession>
<dbReference type="RefSeq" id="WP_126617800.1">
    <property type="nucleotide sequence ID" value="NZ_CP034562.1"/>
</dbReference>